<evidence type="ECO:0000313" key="2">
    <source>
        <dbReference type="EMBL" id="QNN69287.1"/>
    </source>
</evidence>
<name>A0A7G9SN62_9GAMM</name>
<protein>
    <submittedName>
        <fullName evidence="2">Lasso peptide biosynthesis B2 protein</fullName>
    </submittedName>
</protein>
<dbReference type="AlphaFoldDB" id="A0A7G9SN62"/>
<dbReference type="KEGG" id="tcn:H9L16_11450"/>
<dbReference type="Pfam" id="PF13471">
    <property type="entry name" value="Transglut_core3"/>
    <property type="match status" value="1"/>
</dbReference>
<feature type="domain" description="Microcin J25-processing protein McjB C-terminal" evidence="1">
    <location>
        <begin position="37"/>
        <end position="129"/>
    </location>
</feature>
<dbReference type="EMBL" id="CP060719">
    <property type="protein sequence ID" value="QNN69287.1"/>
    <property type="molecule type" value="Genomic_DNA"/>
</dbReference>
<dbReference type="InterPro" id="IPR053521">
    <property type="entry name" value="McjB-like"/>
</dbReference>
<organism evidence="2 3">
    <name type="scientific">Thermomonas carbonis</name>
    <dbReference type="NCBI Taxonomy" id="1463158"/>
    <lineage>
        <taxon>Bacteria</taxon>
        <taxon>Pseudomonadati</taxon>
        <taxon>Pseudomonadota</taxon>
        <taxon>Gammaproteobacteria</taxon>
        <taxon>Lysobacterales</taxon>
        <taxon>Lysobacteraceae</taxon>
        <taxon>Thermomonas</taxon>
    </lineage>
</organism>
<sequence length="143" mass="15697">MGRLLVGWRALSGRERARVLACGAGLTLVHVALAVFGYGRTRRMVDVVTHQAETRQATAAEITKARALATSVNVAGRHGFVDATCLRQSLLVYGWLRWRGLRPELHLGVKEDPGPFSAHAWVELEGTRLLSVDSGFRSFFGAR</sequence>
<dbReference type="Proteomes" id="UP000515804">
    <property type="component" value="Chromosome"/>
</dbReference>
<evidence type="ECO:0000313" key="3">
    <source>
        <dbReference type="Proteomes" id="UP000515804"/>
    </source>
</evidence>
<reference evidence="2 3" key="1">
    <citation type="submission" date="2020-08" db="EMBL/GenBank/DDBJ databases">
        <title>Genome sequence of Thermomonas carbonis KCTC 42013T.</title>
        <authorList>
            <person name="Hyun D.-W."/>
            <person name="Bae J.-W."/>
        </authorList>
    </citation>
    <scope>NUCLEOTIDE SEQUENCE [LARGE SCALE GENOMIC DNA]</scope>
    <source>
        <strain evidence="2 3">KCTC 42013</strain>
    </source>
</reference>
<dbReference type="RefSeq" id="WP_187551810.1">
    <property type="nucleotide sequence ID" value="NZ_BMZL01000002.1"/>
</dbReference>
<proteinExistence type="predicted"/>
<evidence type="ECO:0000259" key="1">
    <source>
        <dbReference type="Pfam" id="PF13471"/>
    </source>
</evidence>
<dbReference type="InterPro" id="IPR032708">
    <property type="entry name" value="McjB_C"/>
</dbReference>
<accession>A0A7G9SN62</accession>
<keyword evidence="3" id="KW-1185">Reference proteome</keyword>
<gene>
    <name evidence="2" type="ORF">H9L16_11450</name>
</gene>
<dbReference type="NCBIfam" id="NF033537">
    <property type="entry name" value="lasso_biosyn_B2"/>
    <property type="match status" value="1"/>
</dbReference>